<evidence type="ECO:0000313" key="2">
    <source>
        <dbReference type="EMBL" id="THU95156.1"/>
    </source>
</evidence>
<name>A0A4S8LZJ0_DENBC</name>
<evidence type="ECO:0000313" key="3">
    <source>
        <dbReference type="Proteomes" id="UP000297245"/>
    </source>
</evidence>
<keyword evidence="3" id="KW-1185">Reference proteome</keyword>
<feature type="compositionally biased region" description="Basic and acidic residues" evidence="1">
    <location>
        <begin position="16"/>
        <end position="34"/>
    </location>
</feature>
<dbReference type="AlphaFoldDB" id="A0A4S8LZJ0"/>
<protein>
    <submittedName>
        <fullName evidence="2">Uncharacterized protein</fullName>
    </submittedName>
</protein>
<feature type="region of interest" description="Disordered" evidence="1">
    <location>
        <begin position="1"/>
        <end position="38"/>
    </location>
</feature>
<feature type="region of interest" description="Disordered" evidence="1">
    <location>
        <begin position="83"/>
        <end position="109"/>
    </location>
</feature>
<feature type="compositionally biased region" description="Pro residues" evidence="1">
    <location>
        <begin position="1"/>
        <end position="13"/>
    </location>
</feature>
<sequence length="109" mass="12662">MIPNPIIPNPVPIRPKQVEAQKREQEGREGEEGRGFLAINMLDTSKSRWVDEPGRLEKTKRRINVVARQGWYMFCLANAQSQAVKSERYRERGRQGTQTGNIGTRERRR</sequence>
<reference evidence="2 3" key="1">
    <citation type="journal article" date="2019" name="Nat. Ecol. Evol.">
        <title>Megaphylogeny resolves global patterns of mushroom evolution.</title>
        <authorList>
            <person name="Varga T."/>
            <person name="Krizsan K."/>
            <person name="Foldi C."/>
            <person name="Dima B."/>
            <person name="Sanchez-Garcia M."/>
            <person name="Sanchez-Ramirez S."/>
            <person name="Szollosi G.J."/>
            <person name="Szarkandi J.G."/>
            <person name="Papp V."/>
            <person name="Albert L."/>
            <person name="Andreopoulos W."/>
            <person name="Angelini C."/>
            <person name="Antonin V."/>
            <person name="Barry K.W."/>
            <person name="Bougher N.L."/>
            <person name="Buchanan P."/>
            <person name="Buyck B."/>
            <person name="Bense V."/>
            <person name="Catcheside P."/>
            <person name="Chovatia M."/>
            <person name="Cooper J."/>
            <person name="Damon W."/>
            <person name="Desjardin D."/>
            <person name="Finy P."/>
            <person name="Geml J."/>
            <person name="Haridas S."/>
            <person name="Hughes K."/>
            <person name="Justo A."/>
            <person name="Karasinski D."/>
            <person name="Kautmanova I."/>
            <person name="Kiss B."/>
            <person name="Kocsube S."/>
            <person name="Kotiranta H."/>
            <person name="LaButti K.M."/>
            <person name="Lechner B.E."/>
            <person name="Liimatainen K."/>
            <person name="Lipzen A."/>
            <person name="Lukacs Z."/>
            <person name="Mihaltcheva S."/>
            <person name="Morgado L.N."/>
            <person name="Niskanen T."/>
            <person name="Noordeloos M.E."/>
            <person name="Ohm R.A."/>
            <person name="Ortiz-Santana B."/>
            <person name="Ovrebo C."/>
            <person name="Racz N."/>
            <person name="Riley R."/>
            <person name="Savchenko A."/>
            <person name="Shiryaev A."/>
            <person name="Soop K."/>
            <person name="Spirin V."/>
            <person name="Szebenyi C."/>
            <person name="Tomsovsky M."/>
            <person name="Tulloss R.E."/>
            <person name="Uehling J."/>
            <person name="Grigoriev I.V."/>
            <person name="Vagvolgyi C."/>
            <person name="Papp T."/>
            <person name="Martin F.M."/>
            <person name="Miettinen O."/>
            <person name="Hibbett D.S."/>
            <person name="Nagy L.G."/>
        </authorList>
    </citation>
    <scope>NUCLEOTIDE SEQUENCE [LARGE SCALE GENOMIC DNA]</scope>
    <source>
        <strain evidence="2 3">CBS 962.96</strain>
    </source>
</reference>
<evidence type="ECO:0000256" key="1">
    <source>
        <dbReference type="SAM" id="MobiDB-lite"/>
    </source>
</evidence>
<dbReference type="EMBL" id="ML179207">
    <property type="protein sequence ID" value="THU95156.1"/>
    <property type="molecule type" value="Genomic_DNA"/>
</dbReference>
<proteinExistence type="predicted"/>
<gene>
    <name evidence="2" type="ORF">K435DRAFT_859865</name>
</gene>
<dbReference type="Proteomes" id="UP000297245">
    <property type="component" value="Unassembled WGS sequence"/>
</dbReference>
<feature type="compositionally biased region" description="Basic and acidic residues" evidence="1">
    <location>
        <begin position="85"/>
        <end position="94"/>
    </location>
</feature>
<organism evidence="2 3">
    <name type="scientific">Dendrothele bispora (strain CBS 962.96)</name>
    <dbReference type="NCBI Taxonomy" id="1314807"/>
    <lineage>
        <taxon>Eukaryota</taxon>
        <taxon>Fungi</taxon>
        <taxon>Dikarya</taxon>
        <taxon>Basidiomycota</taxon>
        <taxon>Agaricomycotina</taxon>
        <taxon>Agaricomycetes</taxon>
        <taxon>Agaricomycetidae</taxon>
        <taxon>Agaricales</taxon>
        <taxon>Agaricales incertae sedis</taxon>
        <taxon>Dendrothele</taxon>
    </lineage>
</organism>
<accession>A0A4S8LZJ0</accession>